<reference evidence="6 7" key="1">
    <citation type="submission" date="2018-02" db="EMBL/GenBank/DDBJ databases">
        <title>The genomes of Aspergillus section Nigri reveals drivers in fungal speciation.</title>
        <authorList>
            <consortium name="DOE Joint Genome Institute"/>
            <person name="Vesth T.C."/>
            <person name="Nybo J."/>
            <person name="Theobald S."/>
            <person name="Brandl J."/>
            <person name="Frisvad J.C."/>
            <person name="Nielsen K.F."/>
            <person name="Lyhne E.K."/>
            <person name="Kogle M.E."/>
            <person name="Kuo A."/>
            <person name="Riley R."/>
            <person name="Clum A."/>
            <person name="Nolan M."/>
            <person name="Lipzen A."/>
            <person name="Salamov A."/>
            <person name="Henrissat B."/>
            <person name="Wiebenga A."/>
            <person name="De vries R.P."/>
            <person name="Grigoriev I.V."/>
            <person name="Mortensen U.H."/>
            <person name="Andersen M.R."/>
            <person name="Baker S.E."/>
        </authorList>
    </citation>
    <scope>NUCLEOTIDE SEQUENCE [LARGE SCALE GENOMIC DNA]</scope>
    <source>
        <strain evidence="6 7">CBS 115571</strain>
    </source>
</reference>
<feature type="domain" description="SAM-dependent methyltransferase Erg6/SMT-type" evidence="5">
    <location>
        <begin position="31"/>
        <end position="332"/>
    </location>
</feature>
<dbReference type="PROSITE" id="PS51685">
    <property type="entry name" value="SAM_MT_ERG6_SMT"/>
    <property type="match status" value="1"/>
</dbReference>
<organism evidence="6 7">
    <name type="scientific">Aspergillus violaceofuscus (strain CBS 115571)</name>
    <dbReference type="NCBI Taxonomy" id="1450538"/>
    <lineage>
        <taxon>Eukaryota</taxon>
        <taxon>Fungi</taxon>
        <taxon>Dikarya</taxon>
        <taxon>Ascomycota</taxon>
        <taxon>Pezizomycotina</taxon>
        <taxon>Eurotiomycetes</taxon>
        <taxon>Eurotiomycetidae</taxon>
        <taxon>Eurotiales</taxon>
        <taxon>Aspergillaceae</taxon>
        <taxon>Aspergillus</taxon>
    </lineage>
</organism>
<feature type="region of interest" description="Disordered" evidence="4">
    <location>
        <begin position="1"/>
        <end position="25"/>
    </location>
</feature>
<evidence type="ECO:0000313" key="6">
    <source>
        <dbReference type="EMBL" id="PYI24580.1"/>
    </source>
</evidence>
<protein>
    <submittedName>
        <fullName evidence="6">S-adenosyl-L-methionine-dependent methyltransferase</fullName>
    </submittedName>
</protein>
<evidence type="ECO:0000256" key="1">
    <source>
        <dbReference type="ARBA" id="ARBA00022679"/>
    </source>
</evidence>
<evidence type="ECO:0000256" key="3">
    <source>
        <dbReference type="PROSITE-ProRule" id="PRU01022"/>
    </source>
</evidence>
<dbReference type="CDD" id="cd02440">
    <property type="entry name" value="AdoMet_MTases"/>
    <property type="match status" value="1"/>
</dbReference>
<gene>
    <name evidence="6" type="ORF">BO99DRAFT_469751</name>
</gene>
<dbReference type="GO" id="GO:0016126">
    <property type="term" value="P:sterol biosynthetic process"/>
    <property type="evidence" value="ECO:0007669"/>
    <property type="project" value="TreeGrafter"/>
</dbReference>
<dbReference type="PANTHER" id="PTHR44068:SF1">
    <property type="entry name" value="HYPOTHETICAL LOC100005854"/>
    <property type="match status" value="1"/>
</dbReference>
<dbReference type="InterPro" id="IPR025714">
    <property type="entry name" value="Methyltranfer_dom"/>
</dbReference>
<dbReference type="OMA" id="FSEANIC"/>
<dbReference type="Pfam" id="PF08498">
    <property type="entry name" value="Sterol_MT_C"/>
    <property type="match status" value="1"/>
</dbReference>
<dbReference type="SUPFAM" id="SSF53335">
    <property type="entry name" value="S-adenosyl-L-methionine-dependent methyltransferases"/>
    <property type="match status" value="1"/>
</dbReference>
<dbReference type="InterPro" id="IPR050447">
    <property type="entry name" value="Erg6_SMT_methyltransf"/>
</dbReference>
<comment type="similarity">
    <text evidence="2 3">Belongs to the class I-like SAM-binding methyltransferase superfamily. Erg6/SMT family.</text>
</comment>
<keyword evidence="3" id="KW-0949">S-adenosyl-L-methionine</keyword>
<proteinExistence type="inferred from homology"/>
<dbReference type="InterPro" id="IPR013705">
    <property type="entry name" value="Sterol_MeTrfase_C"/>
</dbReference>
<evidence type="ECO:0000256" key="2">
    <source>
        <dbReference type="ARBA" id="ARBA00038188"/>
    </source>
</evidence>
<name>A0A2V5I7S3_ASPV1</name>
<dbReference type="STRING" id="1450538.A0A2V5I7S3"/>
<evidence type="ECO:0000313" key="7">
    <source>
        <dbReference type="Proteomes" id="UP000249829"/>
    </source>
</evidence>
<keyword evidence="7" id="KW-1185">Reference proteome</keyword>
<dbReference type="EMBL" id="KZ825101">
    <property type="protein sequence ID" value="PYI24580.1"/>
    <property type="molecule type" value="Genomic_DNA"/>
</dbReference>
<dbReference type="InterPro" id="IPR030384">
    <property type="entry name" value="MeTrfase_SMT"/>
</dbReference>
<accession>A0A2V5I7S3</accession>
<keyword evidence="3 6" id="KW-0489">Methyltransferase</keyword>
<dbReference type="GO" id="GO:0005783">
    <property type="term" value="C:endoplasmic reticulum"/>
    <property type="evidence" value="ECO:0007669"/>
    <property type="project" value="TreeGrafter"/>
</dbReference>
<dbReference type="AlphaFoldDB" id="A0A2V5I7S3"/>
<keyword evidence="1 3" id="KW-0808">Transferase</keyword>
<dbReference type="GO" id="GO:0003838">
    <property type="term" value="F:sterol 24-C-methyltransferase activity"/>
    <property type="evidence" value="ECO:0007669"/>
    <property type="project" value="TreeGrafter"/>
</dbReference>
<dbReference type="Gene3D" id="3.40.50.150">
    <property type="entry name" value="Vaccinia Virus protein VP39"/>
    <property type="match status" value="1"/>
</dbReference>
<evidence type="ECO:0000259" key="5">
    <source>
        <dbReference type="PROSITE" id="PS51685"/>
    </source>
</evidence>
<evidence type="ECO:0000256" key="4">
    <source>
        <dbReference type="SAM" id="MobiDB-lite"/>
    </source>
</evidence>
<dbReference type="Proteomes" id="UP000249829">
    <property type="component" value="Unassembled WGS sequence"/>
</dbReference>
<dbReference type="PANTHER" id="PTHR44068">
    <property type="entry name" value="ZGC:194242"/>
    <property type="match status" value="1"/>
</dbReference>
<dbReference type="Pfam" id="PF13847">
    <property type="entry name" value="Methyltransf_31"/>
    <property type="match status" value="1"/>
</dbReference>
<dbReference type="InterPro" id="IPR029063">
    <property type="entry name" value="SAM-dependent_MTases_sf"/>
</dbReference>
<dbReference type="GO" id="GO:0032259">
    <property type="term" value="P:methylation"/>
    <property type="evidence" value="ECO:0007669"/>
    <property type="project" value="UniProtKB-KW"/>
</dbReference>
<sequence length="340" mass="37292">MVSEYCAEGKGGKTSEAQAADSHNAHGNTSYYSNGSSFMEWAWGTSFHVCRRYPGESMQQAMIRHEHYLALRLGLQPDQKVLDLGSGLGGPAREIARFAEVDVCGVEISAAQVQRATRLTEQAGQADRVRFVARDFTATHLENDSFDRAYSIEATCYASDLAAVYGEVFRLLKPGGILAVYELAMTDRYHATRADHRACHQDLERVAGCPHLRTTAEVVDAMRAVGFELCAAEDLADAAAAGLLPWYQLIDGSFKWMGGAVETLAGGLVAAFLRLFSSRWGGRFLRVGEMFGVLDPGSRSRVMDMVRVMNAYRIAGEKKLVTPMFLMVARKPKLGPMSSE</sequence>